<feature type="compositionally biased region" description="Polar residues" evidence="2">
    <location>
        <begin position="69"/>
        <end position="78"/>
    </location>
</feature>
<evidence type="ECO:0008006" key="7">
    <source>
        <dbReference type="Google" id="ProtNLM"/>
    </source>
</evidence>
<dbReference type="Proteomes" id="UP000822688">
    <property type="component" value="Chromosome 12"/>
</dbReference>
<dbReference type="EMBL" id="CM026433">
    <property type="protein sequence ID" value="KAG0553688.1"/>
    <property type="molecule type" value="Genomic_DNA"/>
</dbReference>
<proteinExistence type="inferred from homology"/>
<evidence type="ECO:0000313" key="6">
    <source>
        <dbReference type="Proteomes" id="UP000822688"/>
    </source>
</evidence>
<dbReference type="PANTHER" id="PTHR12770">
    <property type="entry name" value="RUS1 FAMILY PROTEIN C16ORF58"/>
    <property type="match status" value="1"/>
</dbReference>
<evidence type="ECO:0000256" key="2">
    <source>
        <dbReference type="SAM" id="MobiDB-lite"/>
    </source>
</evidence>
<name>A0A8T0G735_CERPU</name>
<evidence type="ECO:0000256" key="1">
    <source>
        <dbReference type="ARBA" id="ARBA00007558"/>
    </source>
</evidence>
<dbReference type="InterPro" id="IPR055412">
    <property type="entry name" value="UVB_sens_C"/>
</dbReference>
<feature type="compositionally biased region" description="Basic residues" evidence="2">
    <location>
        <begin position="53"/>
        <end position="63"/>
    </location>
</feature>
<sequence>MAAVSSCYVAWYCGRQQPRPSTSSQQIVHRAPTTLALPVSHFSKDISRVGSSRSRRKSRRKSYSRCSSNDSGPTTSYDSVRPDNDRAVVSAENGRGRKLLLHERRNGQLVTRYWADEQSLAVSKEDTDTSDSESIAGKSLEVQESLGLPIRVPQYLRTFVLPSGFPDTVSDDYLTYMLWQFPTNVTGWICSTLVTSSLLKAIGIGGGGGSAAAASAAIKWVSKDGLGSVGRLFIGGRFGSLFDEDPKQWRMYADFIGSAGSIFELATPLAPGSFLLLASLGNLTKAVAKGLKDPSFRVIQNHFAVSENVGDVVAKEEVWGVAAQLVGLGLGVLLLGSPGISSSYWELVTTWVSIRALHLWLRYQTLAVLRIDTINYKRAVILIEDFISGSRIPGCDECNVKEQILVPRTLLDPRVRFGLKLEELLGSQPAADEVRQLLKVYEQENYLLVLHPNSVHGFEARVVLKEGANNTTLLRSLYQACWLLRQIRQPVPEFEQNPRTSSFLNSVKNGFRGTSFGEQVEILSVSVGEMQEKYGSFVDAIGEQGWSVSRVVLKIPSTASFLVNMQIEE</sequence>
<dbReference type="AlphaFoldDB" id="A0A8T0G735"/>
<evidence type="ECO:0000259" key="4">
    <source>
        <dbReference type="Pfam" id="PF24160"/>
    </source>
</evidence>
<dbReference type="PANTHER" id="PTHR12770:SF27">
    <property type="entry name" value="PROTEIN ROOT UVB SENSITIVE 5"/>
    <property type="match status" value="1"/>
</dbReference>
<comment type="caution">
    <text evidence="5">The sequence shown here is derived from an EMBL/GenBank/DDBJ whole genome shotgun (WGS) entry which is preliminary data.</text>
</comment>
<gene>
    <name evidence="5" type="ORF">KC19_12G031300</name>
</gene>
<accession>A0A8T0G735</accession>
<organism evidence="5 6">
    <name type="scientific">Ceratodon purpureus</name>
    <name type="common">Fire moss</name>
    <name type="synonym">Dicranum purpureum</name>
    <dbReference type="NCBI Taxonomy" id="3225"/>
    <lineage>
        <taxon>Eukaryota</taxon>
        <taxon>Viridiplantae</taxon>
        <taxon>Streptophyta</taxon>
        <taxon>Embryophyta</taxon>
        <taxon>Bryophyta</taxon>
        <taxon>Bryophytina</taxon>
        <taxon>Bryopsida</taxon>
        <taxon>Dicranidae</taxon>
        <taxon>Pseudoditrichales</taxon>
        <taxon>Ditrichaceae</taxon>
        <taxon>Ceratodon</taxon>
    </lineage>
</organism>
<evidence type="ECO:0000259" key="3">
    <source>
        <dbReference type="Pfam" id="PF04884"/>
    </source>
</evidence>
<evidence type="ECO:0000313" key="5">
    <source>
        <dbReference type="EMBL" id="KAG0553688.1"/>
    </source>
</evidence>
<feature type="region of interest" description="Disordered" evidence="2">
    <location>
        <begin position="46"/>
        <end position="84"/>
    </location>
</feature>
<dbReference type="Pfam" id="PF24160">
    <property type="entry name" value="UVB_sens_C"/>
    <property type="match status" value="1"/>
</dbReference>
<dbReference type="InterPro" id="IPR054549">
    <property type="entry name" value="UVB_sens_RUS_dom"/>
</dbReference>
<comment type="similarity">
    <text evidence="1">Belongs to the RUS1 family.</text>
</comment>
<dbReference type="Pfam" id="PF04884">
    <property type="entry name" value="UVB_sens_prot"/>
    <property type="match status" value="1"/>
</dbReference>
<reference evidence="5" key="1">
    <citation type="submission" date="2020-06" db="EMBL/GenBank/DDBJ databases">
        <title>WGS assembly of Ceratodon purpureus strain R40.</title>
        <authorList>
            <person name="Carey S.B."/>
            <person name="Jenkins J."/>
            <person name="Shu S."/>
            <person name="Lovell J.T."/>
            <person name="Sreedasyam A."/>
            <person name="Maumus F."/>
            <person name="Tiley G.P."/>
            <person name="Fernandez-Pozo N."/>
            <person name="Barry K."/>
            <person name="Chen C."/>
            <person name="Wang M."/>
            <person name="Lipzen A."/>
            <person name="Daum C."/>
            <person name="Saski C.A."/>
            <person name="Payton A.C."/>
            <person name="Mcbreen J.C."/>
            <person name="Conrad R.E."/>
            <person name="Kollar L.M."/>
            <person name="Olsson S."/>
            <person name="Huttunen S."/>
            <person name="Landis J.B."/>
            <person name="Wickett N.J."/>
            <person name="Johnson M.G."/>
            <person name="Rensing S.A."/>
            <person name="Grimwood J."/>
            <person name="Schmutz J."/>
            <person name="Mcdaniel S.F."/>
        </authorList>
    </citation>
    <scope>NUCLEOTIDE SEQUENCE</scope>
    <source>
        <strain evidence="5">R40</strain>
    </source>
</reference>
<keyword evidence="6" id="KW-1185">Reference proteome</keyword>
<feature type="domain" description="Root UVB sensitive protein C-terminal" evidence="4">
    <location>
        <begin position="393"/>
        <end position="554"/>
    </location>
</feature>
<dbReference type="InterPro" id="IPR006968">
    <property type="entry name" value="RUS_fam"/>
</dbReference>
<feature type="domain" description="Protein root UVB sensitive/RUS" evidence="3">
    <location>
        <begin position="152"/>
        <end position="388"/>
    </location>
</feature>
<protein>
    <recommendedName>
        <fullName evidence="7">Protein root UVB sensitive 5</fullName>
    </recommendedName>
</protein>